<evidence type="ECO:0000313" key="2">
    <source>
        <dbReference type="EMBL" id="KAF8792569.1"/>
    </source>
</evidence>
<evidence type="ECO:0000313" key="3">
    <source>
        <dbReference type="Proteomes" id="UP000807504"/>
    </source>
</evidence>
<dbReference type="Proteomes" id="UP000807504">
    <property type="component" value="Unassembled WGS sequence"/>
</dbReference>
<proteinExistence type="predicted"/>
<accession>A0A8T0FSA4</accession>
<dbReference type="AlphaFoldDB" id="A0A8T0FSA4"/>
<sequence>MTRRACVRSDKTDHSLMSGCSRSGQGEIRVAFIELFDLGGRFDARKKSRDRGRDEGDDDCRRDSTASAKVGLIDGKTSRKNRQKDAACRKRQQVVNNFLERPRGWKAITYHLSL</sequence>
<organism evidence="2 3">
    <name type="scientific">Argiope bruennichi</name>
    <name type="common">Wasp spider</name>
    <name type="synonym">Aranea bruennichi</name>
    <dbReference type="NCBI Taxonomy" id="94029"/>
    <lineage>
        <taxon>Eukaryota</taxon>
        <taxon>Metazoa</taxon>
        <taxon>Ecdysozoa</taxon>
        <taxon>Arthropoda</taxon>
        <taxon>Chelicerata</taxon>
        <taxon>Arachnida</taxon>
        <taxon>Araneae</taxon>
        <taxon>Araneomorphae</taxon>
        <taxon>Entelegynae</taxon>
        <taxon>Araneoidea</taxon>
        <taxon>Araneidae</taxon>
        <taxon>Argiope</taxon>
    </lineage>
</organism>
<gene>
    <name evidence="2" type="ORF">HNY73_004148</name>
</gene>
<comment type="caution">
    <text evidence="2">The sequence shown here is derived from an EMBL/GenBank/DDBJ whole genome shotgun (WGS) entry which is preliminary data.</text>
</comment>
<dbReference type="EMBL" id="JABXBU010000003">
    <property type="protein sequence ID" value="KAF8792569.1"/>
    <property type="molecule type" value="Genomic_DNA"/>
</dbReference>
<reference evidence="2" key="2">
    <citation type="submission" date="2020-06" db="EMBL/GenBank/DDBJ databases">
        <authorList>
            <person name="Sheffer M."/>
        </authorList>
    </citation>
    <scope>NUCLEOTIDE SEQUENCE</scope>
</reference>
<evidence type="ECO:0000256" key="1">
    <source>
        <dbReference type="SAM" id="MobiDB-lite"/>
    </source>
</evidence>
<name>A0A8T0FSA4_ARGBR</name>
<reference evidence="2" key="1">
    <citation type="journal article" date="2020" name="bioRxiv">
        <title>Chromosome-level reference genome of the European wasp spider Argiope bruennichi: a resource for studies on range expansion and evolutionary adaptation.</title>
        <authorList>
            <person name="Sheffer M.M."/>
            <person name="Hoppe A."/>
            <person name="Krehenwinkel H."/>
            <person name="Uhl G."/>
            <person name="Kuss A.W."/>
            <person name="Jensen L."/>
            <person name="Jensen C."/>
            <person name="Gillespie R.G."/>
            <person name="Hoff K.J."/>
            <person name="Prost S."/>
        </authorList>
    </citation>
    <scope>NUCLEOTIDE SEQUENCE</scope>
</reference>
<keyword evidence="3" id="KW-1185">Reference proteome</keyword>
<protein>
    <submittedName>
        <fullName evidence="2">Uncharacterized protein</fullName>
    </submittedName>
</protein>
<feature type="region of interest" description="Disordered" evidence="1">
    <location>
        <begin position="1"/>
        <end position="20"/>
    </location>
</feature>